<dbReference type="PANTHER" id="PTHR30385:SF4">
    <property type="entry name" value="RNA POLYMERASE SIGMA-E FACTOR"/>
    <property type="match status" value="1"/>
</dbReference>
<dbReference type="InterPro" id="IPR007627">
    <property type="entry name" value="RNA_pol_sigma70_r2"/>
</dbReference>
<dbReference type="Gene3D" id="1.20.120.1810">
    <property type="match status" value="1"/>
</dbReference>
<evidence type="ECO:0000313" key="7">
    <source>
        <dbReference type="EMBL" id="BAS27554.1"/>
    </source>
</evidence>
<accession>A0A0K2SL28</accession>
<dbReference type="InterPro" id="IPR014284">
    <property type="entry name" value="RNA_pol_sigma-70_dom"/>
</dbReference>
<dbReference type="InterPro" id="IPR013325">
    <property type="entry name" value="RNA_pol_sigma_r2"/>
</dbReference>
<keyword evidence="2" id="KW-0731">Sigma factor</keyword>
<keyword evidence="1" id="KW-0805">Transcription regulation</keyword>
<name>A0A0K2SL28_LIMPI</name>
<gene>
    <name evidence="7" type="ORF">LIP_1708</name>
</gene>
<dbReference type="Gene3D" id="1.10.10.10">
    <property type="entry name" value="Winged helix-like DNA-binding domain superfamily/Winged helix DNA-binding domain"/>
    <property type="match status" value="2"/>
</dbReference>
<dbReference type="Pfam" id="PF04545">
    <property type="entry name" value="Sigma70_r4"/>
    <property type="match status" value="1"/>
</dbReference>
<dbReference type="InterPro" id="IPR036388">
    <property type="entry name" value="WH-like_DNA-bd_sf"/>
</dbReference>
<dbReference type="InterPro" id="IPR013324">
    <property type="entry name" value="RNA_pol_sigma_r3/r4-like"/>
</dbReference>
<dbReference type="STRING" id="1555112.LIP_1708"/>
<dbReference type="PRINTS" id="PR00046">
    <property type="entry name" value="SIGMA70FCT"/>
</dbReference>
<dbReference type="Pfam" id="PF04542">
    <property type="entry name" value="Sigma70_r2"/>
    <property type="match status" value="1"/>
</dbReference>
<reference evidence="8" key="2">
    <citation type="journal article" date="2016" name="Int. J. Syst. Evol. Microbiol.">
        <title>Complete genome sequence and cell structure of Limnochorda pilosa, a Gram-negative spore-former within the phylum Firmicutes.</title>
        <authorList>
            <person name="Watanabe M."/>
            <person name="Kojima H."/>
            <person name="Fukui M."/>
        </authorList>
    </citation>
    <scope>NUCLEOTIDE SEQUENCE [LARGE SCALE GENOMIC DNA]</scope>
    <source>
        <strain evidence="8">HC45</strain>
    </source>
</reference>
<evidence type="ECO:0000256" key="5">
    <source>
        <dbReference type="SAM" id="MobiDB-lite"/>
    </source>
</evidence>
<dbReference type="InterPro" id="IPR007624">
    <property type="entry name" value="RNA_pol_sigma70_r3"/>
</dbReference>
<dbReference type="PROSITE" id="PS00716">
    <property type="entry name" value="SIGMA70_2"/>
    <property type="match status" value="1"/>
</dbReference>
<dbReference type="SUPFAM" id="SSF88946">
    <property type="entry name" value="Sigma2 domain of RNA polymerase sigma factors"/>
    <property type="match status" value="1"/>
</dbReference>
<dbReference type="InterPro" id="IPR007630">
    <property type="entry name" value="RNA_pol_sigma70_r4"/>
</dbReference>
<proteinExistence type="predicted"/>
<dbReference type="KEGG" id="lpil:LIP_1708"/>
<dbReference type="InterPro" id="IPR000943">
    <property type="entry name" value="RNA_pol_sigma70"/>
</dbReference>
<evidence type="ECO:0000256" key="2">
    <source>
        <dbReference type="ARBA" id="ARBA00023082"/>
    </source>
</evidence>
<reference evidence="8" key="1">
    <citation type="submission" date="2015-07" db="EMBL/GenBank/DDBJ databases">
        <title>Complete genome sequence and phylogenetic analysis of Limnochorda pilosa.</title>
        <authorList>
            <person name="Watanabe M."/>
            <person name="Kojima H."/>
            <person name="Fukui M."/>
        </authorList>
    </citation>
    <scope>NUCLEOTIDE SEQUENCE [LARGE SCALE GENOMIC DNA]</scope>
    <source>
        <strain evidence="8">HC45</strain>
    </source>
</reference>
<dbReference type="CDD" id="cd06171">
    <property type="entry name" value="Sigma70_r4"/>
    <property type="match status" value="1"/>
</dbReference>
<evidence type="ECO:0000256" key="4">
    <source>
        <dbReference type="ARBA" id="ARBA00023163"/>
    </source>
</evidence>
<evidence type="ECO:0000256" key="3">
    <source>
        <dbReference type="ARBA" id="ARBA00023125"/>
    </source>
</evidence>
<evidence type="ECO:0000259" key="6">
    <source>
        <dbReference type="PROSITE" id="PS00716"/>
    </source>
</evidence>
<protein>
    <submittedName>
        <fullName evidence="7">RNA polymerase sigma factor</fullName>
    </submittedName>
</protein>
<dbReference type="GO" id="GO:0003677">
    <property type="term" value="F:DNA binding"/>
    <property type="evidence" value="ECO:0007669"/>
    <property type="project" value="UniProtKB-KW"/>
</dbReference>
<feature type="domain" description="RNA polymerase sigma-70" evidence="6">
    <location>
        <begin position="215"/>
        <end position="241"/>
    </location>
</feature>
<keyword evidence="8" id="KW-1185">Reference proteome</keyword>
<dbReference type="NCBIfam" id="TIGR02937">
    <property type="entry name" value="sigma70-ECF"/>
    <property type="match status" value="1"/>
</dbReference>
<dbReference type="Proteomes" id="UP000065807">
    <property type="component" value="Chromosome"/>
</dbReference>
<dbReference type="GO" id="GO:0016987">
    <property type="term" value="F:sigma factor activity"/>
    <property type="evidence" value="ECO:0007669"/>
    <property type="project" value="UniProtKB-KW"/>
</dbReference>
<sequence length="247" mass="28100">MNPPAPGSGAVEPEEQALYRRAREGDPEARQELAVRHLPLVREVASRFRRGAFEQEELVQAATVGLLKALHGFDPDRGFRFSTYAVPVIAGEVRALIRQNQGLRAGRRLEELGRRLRAERSRLTQLLERSPTLAELAEAAGVETDEAFQALEALREPLSLEQPLAPEDERRLEERLAASTSEEEWAERLAVAEALERLDPRERIIVRFRFWEGQSQKEVAAHLGLSQPQVSRLERRALERLRAEWHV</sequence>
<evidence type="ECO:0000256" key="1">
    <source>
        <dbReference type="ARBA" id="ARBA00023015"/>
    </source>
</evidence>
<dbReference type="AlphaFoldDB" id="A0A0K2SL28"/>
<dbReference type="EMBL" id="AP014924">
    <property type="protein sequence ID" value="BAS27554.1"/>
    <property type="molecule type" value="Genomic_DNA"/>
</dbReference>
<dbReference type="Pfam" id="PF04539">
    <property type="entry name" value="Sigma70_r3"/>
    <property type="match status" value="1"/>
</dbReference>
<evidence type="ECO:0000313" key="8">
    <source>
        <dbReference type="Proteomes" id="UP000065807"/>
    </source>
</evidence>
<dbReference type="GO" id="GO:0006352">
    <property type="term" value="P:DNA-templated transcription initiation"/>
    <property type="evidence" value="ECO:0007669"/>
    <property type="project" value="InterPro"/>
</dbReference>
<organism evidence="7 8">
    <name type="scientific">Limnochorda pilosa</name>
    <dbReference type="NCBI Taxonomy" id="1555112"/>
    <lineage>
        <taxon>Bacteria</taxon>
        <taxon>Bacillati</taxon>
        <taxon>Bacillota</taxon>
        <taxon>Limnochordia</taxon>
        <taxon>Limnochordales</taxon>
        <taxon>Limnochordaceae</taxon>
        <taxon>Limnochorda</taxon>
    </lineage>
</organism>
<feature type="region of interest" description="Disordered" evidence="5">
    <location>
        <begin position="1"/>
        <end position="25"/>
    </location>
</feature>
<dbReference type="SUPFAM" id="SSF88659">
    <property type="entry name" value="Sigma3 and sigma4 domains of RNA polymerase sigma factors"/>
    <property type="match status" value="2"/>
</dbReference>
<keyword evidence="3" id="KW-0238">DNA-binding</keyword>
<dbReference type="PANTHER" id="PTHR30385">
    <property type="entry name" value="SIGMA FACTOR F FLAGELLAR"/>
    <property type="match status" value="1"/>
</dbReference>
<keyword evidence="4" id="KW-0804">Transcription</keyword>